<protein>
    <submittedName>
        <fullName evidence="2">GTP-binding protein</fullName>
    </submittedName>
</protein>
<feature type="compositionally biased region" description="Basic and acidic residues" evidence="1">
    <location>
        <begin position="180"/>
        <end position="192"/>
    </location>
</feature>
<dbReference type="EMBL" id="JACAZI010000020">
    <property type="protein sequence ID" value="KAF7339212.1"/>
    <property type="molecule type" value="Genomic_DNA"/>
</dbReference>
<dbReference type="Proteomes" id="UP000620124">
    <property type="component" value="Unassembled WGS sequence"/>
</dbReference>
<comment type="caution">
    <text evidence="2">The sequence shown here is derived from an EMBL/GenBank/DDBJ whole genome shotgun (WGS) entry which is preliminary data.</text>
</comment>
<name>A0A8H6XDQ4_9AGAR</name>
<dbReference type="Gene3D" id="3.40.50.300">
    <property type="entry name" value="P-loop containing nucleotide triphosphate hydrolases"/>
    <property type="match status" value="1"/>
</dbReference>
<evidence type="ECO:0000256" key="1">
    <source>
        <dbReference type="SAM" id="MobiDB-lite"/>
    </source>
</evidence>
<evidence type="ECO:0000313" key="3">
    <source>
        <dbReference type="Proteomes" id="UP000620124"/>
    </source>
</evidence>
<evidence type="ECO:0000313" key="2">
    <source>
        <dbReference type="EMBL" id="KAF7339212.1"/>
    </source>
</evidence>
<dbReference type="OrthoDB" id="59699at2759"/>
<feature type="region of interest" description="Disordered" evidence="1">
    <location>
        <begin position="173"/>
        <end position="192"/>
    </location>
</feature>
<sequence length="336" mass="38322">MSLTIEQIKARCPRFRILVIGRRNAGKTTILKKMCDSDGRDLRIVDRNGNEVDPSILEPDRQRGMSDIENEITFRSNPLFVFHDSRGIEAGAEHDENSPLCTDSLWEFLDQRSRESRIRDQIHAVWMCIPMDNQRAPSSEFELAFFNARASPVPVIAVFTKFEALIDEAYNNLPEDDSSDIEKEKNASRDAQSKFDKTVRKAIENTTHPPNQCVQLQYLNEERTGCRGLTEATYAAIQGVTLSDLFAMAQRSSFRVGCEKVMEFIIREQEQWIQWVSANKIKILDTIIEYIGKFMPHWRTHQVGVGCMAYLVLTGTPVFHVLSCTGRECLLCLPAP</sequence>
<accession>A0A8H6XDQ4</accession>
<proteinExistence type="predicted"/>
<gene>
    <name evidence="2" type="ORF">MVEN_01998600</name>
</gene>
<dbReference type="InterPro" id="IPR027417">
    <property type="entry name" value="P-loop_NTPase"/>
</dbReference>
<dbReference type="AlphaFoldDB" id="A0A8H6XDQ4"/>
<dbReference type="SUPFAM" id="SSF52540">
    <property type="entry name" value="P-loop containing nucleoside triphosphate hydrolases"/>
    <property type="match status" value="1"/>
</dbReference>
<reference evidence="2" key="1">
    <citation type="submission" date="2020-05" db="EMBL/GenBank/DDBJ databases">
        <title>Mycena genomes resolve the evolution of fungal bioluminescence.</title>
        <authorList>
            <person name="Tsai I.J."/>
        </authorList>
    </citation>
    <scope>NUCLEOTIDE SEQUENCE</scope>
    <source>
        <strain evidence="2">CCC161011</strain>
    </source>
</reference>
<organism evidence="2 3">
    <name type="scientific">Mycena venus</name>
    <dbReference type="NCBI Taxonomy" id="2733690"/>
    <lineage>
        <taxon>Eukaryota</taxon>
        <taxon>Fungi</taxon>
        <taxon>Dikarya</taxon>
        <taxon>Basidiomycota</taxon>
        <taxon>Agaricomycotina</taxon>
        <taxon>Agaricomycetes</taxon>
        <taxon>Agaricomycetidae</taxon>
        <taxon>Agaricales</taxon>
        <taxon>Marasmiineae</taxon>
        <taxon>Mycenaceae</taxon>
        <taxon>Mycena</taxon>
    </lineage>
</organism>
<keyword evidence="3" id="KW-1185">Reference proteome</keyword>